<evidence type="ECO:0008006" key="6">
    <source>
        <dbReference type="Google" id="ProtNLM"/>
    </source>
</evidence>
<accession>A0A223KMZ4</accession>
<feature type="domain" description="Solute-binding protein family 5" evidence="2">
    <location>
        <begin position="172"/>
        <end position="487"/>
    </location>
</feature>
<dbReference type="RefSeq" id="WP_066411996.1">
    <property type="nucleotide sequence ID" value="NZ_CP018866.1"/>
</dbReference>
<evidence type="ECO:0000256" key="1">
    <source>
        <dbReference type="ARBA" id="ARBA00023125"/>
    </source>
</evidence>
<evidence type="ECO:0000313" key="4">
    <source>
        <dbReference type="EMBL" id="AST90766.1"/>
    </source>
</evidence>
<reference evidence="4 5" key="1">
    <citation type="submission" date="2016-12" db="EMBL/GenBank/DDBJ databases">
        <title>The whole genome sequencing and assembly of Bacillus cohnii DSM 6307T strain.</title>
        <authorList>
            <person name="Lee Y.-J."/>
            <person name="Yi H."/>
            <person name="Bahn Y.-S."/>
            <person name="Kim J.F."/>
            <person name="Lee D.-W."/>
        </authorList>
    </citation>
    <scope>NUCLEOTIDE SEQUENCE [LARGE SCALE GENOMIC DNA]</scope>
    <source>
        <strain evidence="4 5">DSM 6307</strain>
    </source>
</reference>
<dbReference type="SUPFAM" id="SSF53850">
    <property type="entry name" value="Periplasmic binding protein-like II"/>
    <property type="match status" value="1"/>
</dbReference>
<evidence type="ECO:0000259" key="2">
    <source>
        <dbReference type="Pfam" id="PF00496"/>
    </source>
</evidence>
<dbReference type="AlphaFoldDB" id="A0A223KMZ4"/>
<dbReference type="GO" id="GO:0003677">
    <property type="term" value="F:DNA binding"/>
    <property type="evidence" value="ECO:0007669"/>
    <property type="project" value="UniProtKB-KW"/>
</dbReference>
<dbReference type="GO" id="GO:0015833">
    <property type="term" value="P:peptide transport"/>
    <property type="evidence" value="ECO:0007669"/>
    <property type="project" value="TreeGrafter"/>
</dbReference>
<keyword evidence="1" id="KW-0238">DNA-binding</keyword>
<name>A0A223KMZ4_9BACI</name>
<dbReference type="PANTHER" id="PTHR30290:SF72">
    <property type="entry name" value="HTH-TYPE TRANSCRIPTIONAL REGULATOR SGRR"/>
    <property type="match status" value="1"/>
</dbReference>
<dbReference type="GO" id="GO:1904680">
    <property type="term" value="F:peptide transmembrane transporter activity"/>
    <property type="evidence" value="ECO:0007669"/>
    <property type="project" value="TreeGrafter"/>
</dbReference>
<gene>
    <name evidence="4" type="ORF">BC6307_05450</name>
</gene>
<organism evidence="4 5">
    <name type="scientific">Sutcliffiella cohnii</name>
    <dbReference type="NCBI Taxonomy" id="33932"/>
    <lineage>
        <taxon>Bacteria</taxon>
        <taxon>Bacillati</taxon>
        <taxon>Bacillota</taxon>
        <taxon>Bacilli</taxon>
        <taxon>Bacillales</taxon>
        <taxon>Bacillaceae</taxon>
        <taxon>Sutcliffiella</taxon>
    </lineage>
</organism>
<keyword evidence="5" id="KW-1185">Reference proteome</keyword>
<sequence length="575" mass="68164">MKERYFTLRAHLNHFFKEKEYDLKLEDIDRIWYCSRKNTKRILHRLENANLIAYHPGRGRGNVSKIVYYTSFQNEVQTYIEDCVNNGTLDKIAEILRLPIPKSWVDSYSKDIRELLGLRRDYGESRDILHTFKARDIESLDPLKISLSLETHLIEYLGDTLVRYDKEKDCFIPHIAHHFHVDSFKKIWTFYLRKGVFFHNQDYVTSSDVAHTIDRMKNSSPSYSWLARNIVKVTCPHPQKIEIHLDEPNPFFLRYLSAINFCILPANVEFDEYVWIGTGPFKMKERSENKLILEANDYYFKERPLIDEIHFYRVSSEAAKTIYLSGEEDPTNVIPAKHTITNAGVQLLSFNLKRQNIIRQHAFREAIFHLFDVQKMADDFGIEIHEASSIDIERSRRQEKFPNKIPALLEQSGYQGESLNLYCFRHNHAVKEATWLKKEAEKYGVQLIICTISYTQFSQAGIEENIDLLMMGLSLSFDKHLAFSYALKNQVLLFNRLFNQEVELYVEEKLRQFELEEEKEKRIELMDEIEKYLQKEYAFFFLHHPIVTRFLDRTIENVQSHSFGQIDYTKIWIPS</sequence>
<dbReference type="InterPro" id="IPR000914">
    <property type="entry name" value="SBP_5_dom"/>
</dbReference>
<dbReference type="STRING" id="1314751.GCA_001591425_00641"/>
<dbReference type="Pfam" id="PF12793">
    <property type="entry name" value="SgrR_N"/>
    <property type="match status" value="1"/>
</dbReference>
<dbReference type="Proteomes" id="UP000215224">
    <property type="component" value="Chromosome"/>
</dbReference>
<dbReference type="InterPro" id="IPR025370">
    <property type="entry name" value="SgrR_HTH_N"/>
</dbReference>
<dbReference type="PANTHER" id="PTHR30290">
    <property type="entry name" value="PERIPLASMIC BINDING COMPONENT OF ABC TRANSPORTER"/>
    <property type="match status" value="1"/>
</dbReference>
<proteinExistence type="predicted"/>
<evidence type="ECO:0000259" key="3">
    <source>
        <dbReference type="Pfam" id="PF12793"/>
    </source>
</evidence>
<dbReference type="Pfam" id="PF00496">
    <property type="entry name" value="SBP_bac_5"/>
    <property type="match status" value="1"/>
</dbReference>
<dbReference type="InterPro" id="IPR039424">
    <property type="entry name" value="SBP_5"/>
</dbReference>
<dbReference type="KEGG" id="bcoh:BC6307_05450"/>
<dbReference type="Gene3D" id="3.40.190.10">
    <property type="entry name" value="Periplasmic binding protein-like II"/>
    <property type="match status" value="1"/>
</dbReference>
<protein>
    <recommendedName>
        <fullName evidence="6">ABC transporter substrate-binding protein</fullName>
    </recommendedName>
</protein>
<dbReference type="EMBL" id="CP018866">
    <property type="protein sequence ID" value="AST90766.1"/>
    <property type="molecule type" value="Genomic_DNA"/>
</dbReference>
<dbReference type="Gene3D" id="3.90.76.10">
    <property type="entry name" value="Dipeptide-binding Protein, Domain 1"/>
    <property type="match status" value="1"/>
</dbReference>
<feature type="domain" description="Transcriptional regulator SgrR N-terminal HTH" evidence="3">
    <location>
        <begin position="3"/>
        <end position="97"/>
    </location>
</feature>
<evidence type="ECO:0000313" key="5">
    <source>
        <dbReference type="Proteomes" id="UP000215224"/>
    </source>
</evidence>
<dbReference type="Gene3D" id="3.10.105.10">
    <property type="entry name" value="Dipeptide-binding Protein, Domain 3"/>
    <property type="match status" value="1"/>
</dbReference>